<keyword evidence="2" id="KW-0812">Transmembrane</keyword>
<accession>A0A9D1KG34</accession>
<feature type="region of interest" description="Disordered" evidence="1">
    <location>
        <begin position="250"/>
        <end position="432"/>
    </location>
</feature>
<comment type="caution">
    <text evidence="4">The sequence shown here is derived from an EMBL/GenBank/DDBJ whole genome shotgun (WGS) entry which is preliminary data.</text>
</comment>
<evidence type="ECO:0000256" key="1">
    <source>
        <dbReference type="SAM" id="MobiDB-lite"/>
    </source>
</evidence>
<name>A0A9D1KG34_9FIRM</name>
<feature type="compositionally biased region" description="Low complexity" evidence="1">
    <location>
        <begin position="267"/>
        <end position="299"/>
    </location>
</feature>
<evidence type="ECO:0000313" key="4">
    <source>
        <dbReference type="EMBL" id="HIT41097.1"/>
    </source>
</evidence>
<evidence type="ECO:0000259" key="3">
    <source>
        <dbReference type="Pfam" id="PF23750"/>
    </source>
</evidence>
<dbReference type="Pfam" id="PF23750">
    <property type="entry name" value="RsgI_M"/>
    <property type="match status" value="1"/>
</dbReference>
<keyword evidence="2" id="KW-0472">Membrane</keyword>
<gene>
    <name evidence="4" type="ORF">IAB60_03180</name>
</gene>
<feature type="compositionally biased region" description="Acidic residues" evidence="1">
    <location>
        <begin position="363"/>
        <end position="393"/>
    </location>
</feature>
<feature type="compositionally biased region" description="Pro residues" evidence="1">
    <location>
        <begin position="300"/>
        <end position="312"/>
    </location>
</feature>
<dbReference type="EMBL" id="DVKS01000052">
    <property type="protein sequence ID" value="HIT41097.1"/>
    <property type="molecule type" value="Genomic_DNA"/>
</dbReference>
<keyword evidence="2" id="KW-1133">Transmembrane helix</keyword>
<sequence length="432" mass="46978">MKYLVVECGLSYAVVLDEEGRFLKVANLHYQVGQTVTDVIEMRLPDASREAPSQIHYGNQPIPLQKPSDERAPGLSLVPEPAPGSSQPQPKKNGKKHRLRPWMYSLTAAAACLILLVFSLFQFHVGRTPYASVYLTINPEVRIDVNRKDIVVELEGINPDGQALIENYSYKNKPLYLTMDELADRAIQMGFLHDGGKVSLLLDAEDDQWVTEHSDSLSTQLNNYLSEKVTVTIEVQSAGAQRHEIIIPVDPAPSQTAPPETAPPETSPAQTTPAETAPPQTTPAETAPPQTTPAETAPPQTAPPQTAPPQTAPPQTAAPQTAPPQTTPEVLNDDDDGLTDYHTSDNDGYTDYYPAGPGSVIQDGDDVFDDDSFDDDSFGDNSDDDFDDDSFDDNGDRGFDDDSDDRGNDDDDDDGGNDSDDDDGDNDSDDDD</sequence>
<evidence type="ECO:0000256" key="2">
    <source>
        <dbReference type="SAM" id="Phobius"/>
    </source>
</evidence>
<protein>
    <recommendedName>
        <fullName evidence="3">Anti-sigma factor RsgI-like middle domain-containing protein</fullName>
    </recommendedName>
</protein>
<dbReference type="AlphaFoldDB" id="A0A9D1KG34"/>
<organism evidence="4 5">
    <name type="scientific">Candidatus Caccovicinus merdipullorum</name>
    <dbReference type="NCBI Taxonomy" id="2840724"/>
    <lineage>
        <taxon>Bacteria</taxon>
        <taxon>Bacillati</taxon>
        <taxon>Bacillota</taxon>
        <taxon>Clostridia</taxon>
        <taxon>Eubacteriales</taxon>
        <taxon>Candidatus Caccovicinus</taxon>
    </lineage>
</organism>
<dbReference type="InterPro" id="IPR055431">
    <property type="entry name" value="RsgI_M"/>
</dbReference>
<reference evidence="4" key="2">
    <citation type="journal article" date="2021" name="PeerJ">
        <title>Extensive microbial diversity within the chicken gut microbiome revealed by metagenomics and culture.</title>
        <authorList>
            <person name="Gilroy R."/>
            <person name="Ravi A."/>
            <person name="Getino M."/>
            <person name="Pursley I."/>
            <person name="Horton D.L."/>
            <person name="Alikhan N.F."/>
            <person name="Baker D."/>
            <person name="Gharbi K."/>
            <person name="Hall N."/>
            <person name="Watson M."/>
            <person name="Adriaenssens E.M."/>
            <person name="Foster-Nyarko E."/>
            <person name="Jarju S."/>
            <person name="Secka A."/>
            <person name="Antonio M."/>
            <person name="Oren A."/>
            <person name="Chaudhuri R.R."/>
            <person name="La Ragione R."/>
            <person name="Hildebrand F."/>
            <person name="Pallen M.J."/>
        </authorList>
    </citation>
    <scope>NUCLEOTIDE SEQUENCE</scope>
    <source>
        <strain evidence="4">CHK123-3438</strain>
    </source>
</reference>
<dbReference type="Proteomes" id="UP000886860">
    <property type="component" value="Unassembled WGS sequence"/>
</dbReference>
<feature type="region of interest" description="Disordered" evidence="1">
    <location>
        <begin position="55"/>
        <end position="96"/>
    </location>
</feature>
<reference evidence="4" key="1">
    <citation type="submission" date="2020-10" db="EMBL/GenBank/DDBJ databases">
        <authorList>
            <person name="Gilroy R."/>
        </authorList>
    </citation>
    <scope>NUCLEOTIDE SEQUENCE</scope>
    <source>
        <strain evidence="4">CHK123-3438</strain>
    </source>
</reference>
<evidence type="ECO:0000313" key="5">
    <source>
        <dbReference type="Proteomes" id="UP000886860"/>
    </source>
</evidence>
<feature type="domain" description="Anti-sigma factor RsgI-like middle" evidence="3">
    <location>
        <begin position="130"/>
        <end position="241"/>
    </location>
</feature>
<proteinExistence type="predicted"/>
<feature type="compositionally biased region" description="Acidic residues" evidence="1">
    <location>
        <begin position="401"/>
        <end position="432"/>
    </location>
</feature>
<feature type="transmembrane region" description="Helical" evidence="2">
    <location>
        <begin position="101"/>
        <end position="121"/>
    </location>
</feature>